<evidence type="ECO:0000313" key="3">
    <source>
        <dbReference type="Proteomes" id="UP000003477"/>
    </source>
</evidence>
<dbReference type="PATRIC" id="fig|423471.3.peg.4250"/>
<dbReference type="Pfam" id="PF01738">
    <property type="entry name" value="DLH"/>
    <property type="match status" value="1"/>
</dbReference>
<dbReference type="Proteomes" id="UP000003477">
    <property type="component" value="Unassembled WGS sequence"/>
</dbReference>
<dbReference type="InterPro" id="IPR051049">
    <property type="entry name" value="Dienelactone_hydrolase-like"/>
</dbReference>
<feature type="domain" description="Dienelactone hydrolase" evidence="1">
    <location>
        <begin position="31"/>
        <end position="257"/>
    </location>
</feature>
<protein>
    <submittedName>
        <fullName evidence="2">Dienelactone hydrolase</fullName>
    </submittedName>
</protein>
<dbReference type="AlphaFoldDB" id="G5JAT2"/>
<comment type="caution">
    <text evidence="2">The sequence shown here is derived from an EMBL/GenBank/DDBJ whole genome shotgun (WGS) entry which is preliminary data.</text>
</comment>
<dbReference type="PANTHER" id="PTHR46623:SF6">
    <property type="entry name" value="ALPHA_BETA-HYDROLASES SUPERFAMILY PROTEIN"/>
    <property type="match status" value="1"/>
</dbReference>
<dbReference type="PANTHER" id="PTHR46623">
    <property type="entry name" value="CARBOXYMETHYLENEBUTENOLIDASE-RELATED"/>
    <property type="match status" value="1"/>
</dbReference>
<sequence>MEVKQNNLELKMTQLNITTETPVIKNGDLSIDSYLAMPEKEGIFPGVIVIQEIFGVNEHIRDVTRRFAQQGYVAIAPAIYQRLAPGFETGYTAEAIDIGKRYKNQTKADELLSDIQATIDYLYTLPQVKKNGVGTIGFCFGGHVVYLVSTLPEIKASASFYGAGIVNWKPGEDGKATVESTPNIKGKLYAFFGVEDASIPQEQVDTIEKALQDNNIPHQVFRYQGAEHGFFCDQRGSYNPEASQDAWPKVLELFKTELLG</sequence>
<dbReference type="InterPro" id="IPR029058">
    <property type="entry name" value="AB_hydrolase_fold"/>
</dbReference>
<organism evidence="2 3">
    <name type="scientific">Crocosphaera watsonii WH 0003</name>
    <dbReference type="NCBI Taxonomy" id="423471"/>
    <lineage>
        <taxon>Bacteria</taxon>
        <taxon>Bacillati</taxon>
        <taxon>Cyanobacteriota</taxon>
        <taxon>Cyanophyceae</taxon>
        <taxon>Oscillatoriophycideae</taxon>
        <taxon>Chroococcales</taxon>
        <taxon>Aphanothecaceae</taxon>
        <taxon>Crocosphaera</taxon>
    </lineage>
</organism>
<evidence type="ECO:0000313" key="2">
    <source>
        <dbReference type="EMBL" id="EHJ10704.1"/>
    </source>
</evidence>
<evidence type="ECO:0000259" key="1">
    <source>
        <dbReference type="Pfam" id="PF01738"/>
    </source>
</evidence>
<proteinExistence type="predicted"/>
<dbReference type="InterPro" id="IPR002925">
    <property type="entry name" value="Dienelactn_hydro"/>
</dbReference>
<name>G5JAT2_CROWT</name>
<dbReference type="EMBL" id="AESD01000682">
    <property type="protein sequence ID" value="EHJ10704.1"/>
    <property type="molecule type" value="Genomic_DNA"/>
</dbReference>
<dbReference type="Gene3D" id="3.40.50.1820">
    <property type="entry name" value="alpha/beta hydrolase"/>
    <property type="match status" value="1"/>
</dbReference>
<dbReference type="SUPFAM" id="SSF53474">
    <property type="entry name" value="alpha/beta-Hydrolases"/>
    <property type="match status" value="1"/>
</dbReference>
<accession>G5JAT2</accession>
<gene>
    <name evidence="2" type="ORF">CWATWH0003_4543</name>
</gene>
<dbReference type="GO" id="GO:0016787">
    <property type="term" value="F:hydrolase activity"/>
    <property type="evidence" value="ECO:0007669"/>
    <property type="project" value="UniProtKB-KW"/>
</dbReference>
<reference evidence="2 3" key="1">
    <citation type="journal article" date="2011" name="Front. Microbiol.">
        <title>Two Strains of Crocosphaera watsonii with Highly Conserved Genomes are Distinguished by Strain-Specific Features.</title>
        <authorList>
            <person name="Bench S.R."/>
            <person name="Ilikchyan I.N."/>
            <person name="Tripp H.J."/>
            <person name="Zehr J.P."/>
        </authorList>
    </citation>
    <scope>NUCLEOTIDE SEQUENCE [LARGE SCALE GENOMIC DNA]</scope>
    <source>
        <strain evidence="2 3">WH 0003</strain>
    </source>
</reference>
<keyword evidence="2" id="KW-0378">Hydrolase</keyword>